<evidence type="ECO:0000313" key="17">
    <source>
        <dbReference type="Proteomes" id="UP001501940"/>
    </source>
</evidence>
<comment type="function">
    <text evidence="8">May function as adapter protein. Involved in the formation of clusters of actin bundles. Plays a role in the reorganization of the actin cytoskeleton in response to bacterial infection.</text>
</comment>
<dbReference type="SUPFAM" id="SSF50044">
    <property type="entry name" value="SH3-domain"/>
    <property type="match status" value="1"/>
</dbReference>
<dbReference type="AlphaFoldDB" id="A0A3Q1C4J2"/>
<evidence type="ECO:0000256" key="5">
    <source>
        <dbReference type="ARBA" id="ARBA00023054"/>
    </source>
</evidence>
<evidence type="ECO:0000259" key="15">
    <source>
        <dbReference type="PROSITE" id="PS51338"/>
    </source>
</evidence>
<dbReference type="GO" id="GO:0005654">
    <property type="term" value="C:nucleoplasm"/>
    <property type="evidence" value="ECO:0007669"/>
    <property type="project" value="TreeGrafter"/>
</dbReference>
<proteinExistence type="predicted"/>
<dbReference type="PROSITE" id="PS50002">
    <property type="entry name" value="SH3"/>
    <property type="match status" value="1"/>
</dbReference>
<dbReference type="Pfam" id="PF14604">
    <property type="entry name" value="SH3_9"/>
    <property type="match status" value="1"/>
</dbReference>
<dbReference type="GO" id="GO:0051017">
    <property type="term" value="P:actin filament bundle assembly"/>
    <property type="evidence" value="ECO:0007669"/>
    <property type="project" value="TreeGrafter"/>
</dbReference>
<accession>A0A3Q1C4J2</accession>
<name>A0A3Q1C4J2_AMPOC</name>
<evidence type="ECO:0000256" key="1">
    <source>
        <dbReference type="ARBA" id="ARBA00004245"/>
    </source>
</evidence>
<dbReference type="GO" id="GO:0051764">
    <property type="term" value="P:actin crosslink formation"/>
    <property type="evidence" value="ECO:0007669"/>
    <property type="project" value="TreeGrafter"/>
</dbReference>
<evidence type="ECO:0000256" key="7">
    <source>
        <dbReference type="ARBA" id="ARBA00023212"/>
    </source>
</evidence>
<evidence type="ECO:0000256" key="3">
    <source>
        <dbReference type="ARBA" id="ARBA00022490"/>
    </source>
</evidence>
<feature type="compositionally biased region" description="Low complexity" evidence="13">
    <location>
        <begin position="455"/>
        <end position="469"/>
    </location>
</feature>
<dbReference type="Proteomes" id="UP001501940">
    <property type="component" value="Chromosome 19"/>
</dbReference>
<dbReference type="GO" id="GO:0030838">
    <property type="term" value="P:positive regulation of actin filament polymerization"/>
    <property type="evidence" value="ECO:0007669"/>
    <property type="project" value="TreeGrafter"/>
</dbReference>
<feature type="domain" description="SH3" evidence="14">
    <location>
        <begin position="327"/>
        <end position="390"/>
    </location>
</feature>
<feature type="domain" description="IMD" evidence="15">
    <location>
        <begin position="1"/>
        <end position="248"/>
    </location>
</feature>
<sequence length="508" mass="56797">MSRSAEEVNKLTESTYKNVMDQFNPGLRNLVNLGKSYEKSVAAMTLAGKLYFDAVSKIGENAAVSPVSRELGVVLMEISEVHRKVHLELEENFKRFHREIIAELERKTDMDVKYMTATFKRYQMEHKVKQDSLERSQSDLKKLRRKSQGKNANKYENKESECLEILTNRQMDMQLFVADGFKEALLEEKRRFCFLVDKHCMFSYQIASFHDKARDILTEKLSSWQDQCNDATNMPDSVLSMIEGLRTPVSITPLPSPSPSRHSVVKKNISAPPAPLLKAQTSPLANMFTQENVSVSASTNNITDHGNGEDSNLARSVSVATGLNNMVKRPRVRTIFPHTAGNNSTLLSFDEGDVIVLLIPDERDGWMYGELEKNGKRGWFPSSYCRALSEPLVNNNSEAAVPYRSRSVVNLHHQDTETDEATMVLPPADYCDISPRSAVKNNTVTTISNHHHHSPTPSAASSSSFDHNTAAQTNGIIRPPPAYLAGGNPFATVRLRPTVTNDRSAPVI</sequence>
<dbReference type="InterPro" id="IPR001452">
    <property type="entry name" value="SH3_domain"/>
</dbReference>
<dbReference type="SUPFAM" id="SSF103657">
    <property type="entry name" value="BAR/IMD domain-like"/>
    <property type="match status" value="1"/>
</dbReference>
<dbReference type="GO" id="GO:0005829">
    <property type="term" value="C:cytosol"/>
    <property type="evidence" value="ECO:0007669"/>
    <property type="project" value="TreeGrafter"/>
</dbReference>
<evidence type="ECO:0000256" key="9">
    <source>
        <dbReference type="ARBA" id="ARBA00070318"/>
    </source>
</evidence>
<feature type="region of interest" description="Disordered" evidence="13">
    <location>
        <begin position="447"/>
        <end position="482"/>
    </location>
</feature>
<keyword evidence="3" id="KW-0963">Cytoplasm</keyword>
<dbReference type="FunFam" id="1.20.1270.60:FF:000043">
    <property type="entry name" value="Brain-specific angiogenesis inhibitor 1-associated protein 2-like 1"/>
    <property type="match status" value="1"/>
</dbReference>
<evidence type="ECO:0000256" key="13">
    <source>
        <dbReference type="SAM" id="MobiDB-lite"/>
    </source>
</evidence>
<dbReference type="GO" id="GO:0005856">
    <property type="term" value="C:cytoskeleton"/>
    <property type="evidence" value="ECO:0007669"/>
    <property type="project" value="UniProtKB-SubCell"/>
</dbReference>
<reference evidence="16" key="3">
    <citation type="submission" date="2025-09" db="UniProtKB">
        <authorList>
            <consortium name="Ensembl"/>
        </authorList>
    </citation>
    <scope>IDENTIFICATION</scope>
</reference>
<keyword evidence="5 12" id="KW-0175">Coiled coil</keyword>
<reference evidence="16" key="2">
    <citation type="submission" date="2025-08" db="UniProtKB">
        <authorList>
            <consortium name="Ensembl"/>
        </authorList>
    </citation>
    <scope>IDENTIFICATION</scope>
</reference>
<dbReference type="InterPro" id="IPR036028">
    <property type="entry name" value="SH3-like_dom_sf"/>
</dbReference>
<dbReference type="Gene3D" id="1.20.1270.60">
    <property type="entry name" value="Arfaptin homology (AH) domain/BAR domain"/>
    <property type="match status" value="1"/>
</dbReference>
<evidence type="ECO:0000256" key="8">
    <source>
        <dbReference type="ARBA" id="ARBA00054781"/>
    </source>
</evidence>
<evidence type="ECO:0000313" key="16">
    <source>
        <dbReference type="Ensembl" id="ENSAOCP00000015211.2"/>
    </source>
</evidence>
<dbReference type="Ensembl" id="ENSAOCT00000023792.2">
    <property type="protein sequence ID" value="ENSAOCP00000015211.2"/>
    <property type="gene ID" value="ENSAOCG00000019926.2"/>
</dbReference>
<protein>
    <recommendedName>
        <fullName evidence="9">BAR/IMD domain-containing adapter protein 2-like 1</fullName>
    </recommendedName>
    <alternativeName>
        <fullName evidence="10">Brain-specific angiogenesis inhibitor 1-associated protein 2-like protein 1</fullName>
    </alternativeName>
</protein>
<dbReference type="PROSITE" id="PS51338">
    <property type="entry name" value="IMD"/>
    <property type="match status" value="1"/>
</dbReference>
<feature type="coiled-coil region" evidence="12">
    <location>
        <begin position="126"/>
        <end position="153"/>
    </location>
</feature>
<dbReference type="InterPro" id="IPR027267">
    <property type="entry name" value="AH/BAR_dom_sf"/>
</dbReference>
<dbReference type="OMA" id="NSWQDQC"/>
<comment type="subcellular location">
    <subcellularLocation>
        <location evidence="1">Cytoplasm</location>
        <location evidence="1">Cytoskeleton</location>
    </subcellularLocation>
</comment>
<evidence type="ECO:0000256" key="11">
    <source>
        <dbReference type="PROSITE-ProRule" id="PRU00192"/>
    </source>
</evidence>
<dbReference type="FunFam" id="2.30.30.40:FF:000018">
    <property type="entry name" value="Brain-specific angiogenesis inhibitor 1-associated protein 2"/>
    <property type="match status" value="1"/>
</dbReference>
<evidence type="ECO:0000256" key="6">
    <source>
        <dbReference type="ARBA" id="ARBA00023203"/>
    </source>
</evidence>
<dbReference type="Gene3D" id="2.30.30.40">
    <property type="entry name" value="SH3 Domains"/>
    <property type="match status" value="1"/>
</dbReference>
<dbReference type="InterPro" id="IPR013606">
    <property type="entry name" value="I-BAR_dom"/>
</dbReference>
<dbReference type="GO" id="GO:0003779">
    <property type="term" value="F:actin binding"/>
    <property type="evidence" value="ECO:0007669"/>
    <property type="project" value="UniProtKB-KW"/>
</dbReference>
<keyword evidence="6" id="KW-0009">Actin-binding</keyword>
<dbReference type="GO" id="GO:0007009">
    <property type="term" value="P:plasma membrane organization"/>
    <property type="evidence" value="ECO:0007669"/>
    <property type="project" value="InterPro"/>
</dbReference>
<organism evidence="16 17">
    <name type="scientific">Amphiprion ocellaris</name>
    <name type="common">Clown anemonefish</name>
    <dbReference type="NCBI Taxonomy" id="80972"/>
    <lineage>
        <taxon>Eukaryota</taxon>
        <taxon>Metazoa</taxon>
        <taxon>Chordata</taxon>
        <taxon>Craniata</taxon>
        <taxon>Vertebrata</taxon>
        <taxon>Euteleostomi</taxon>
        <taxon>Actinopterygii</taxon>
        <taxon>Neopterygii</taxon>
        <taxon>Teleostei</taxon>
        <taxon>Neoteleostei</taxon>
        <taxon>Acanthomorphata</taxon>
        <taxon>Ovalentaria</taxon>
        <taxon>Pomacentridae</taxon>
        <taxon>Amphiprion</taxon>
    </lineage>
</organism>
<evidence type="ECO:0000256" key="12">
    <source>
        <dbReference type="SAM" id="Coils"/>
    </source>
</evidence>
<keyword evidence="4" id="KW-0597">Phosphoprotein</keyword>
<keyword evidence="2 11" id="KW-0728">SH3 domain</keyword>
<evidence type="ECO:0000256" key="2">
    <source>
        <dbReference type="ARBA" id="ARBA00022443"/>
    </source>
</evidence>
<evidence type="ECO:0000256" key="10">
    <source>
        <dbReference type="ARBA" id="ARBA00080092"/>
    </source>
</evidence>
<keyword evidence="17" id="KW-1185">Reference proteome</keyword>
<reference evidence="16 17" key="1">
    <citation type="submission" date="2022-01" db="EMBL/GenBank/DDBJ databases">
        <title>A chromosome-scale genome assembly of the false clownfish, Amphiprion ocellaris.</title>
        <authorList>
            <person name="Ryu T."/>
        </authorList>
    </citation>
    <scope>NUCLEOTIDE SEQUENCE [LARGE SCALE GENOMIC DNA]</scope>
</reference>
<dbReference type="PANTHER" id="PTHR14206:SF4">
    <property type="entry name" value="BRAIN-SPECIFIC ANGIOGENESIS INHIBITOR 1-ASSOCIATED PROTEIN 2-LIKE PROTEIN 1"/>
    <property type="match status" value="1"/>
</dbReference>
<dbReference type="STRING" id="80972.ENSAOCP00000015211"/>
<evidence type="ECO:0000256" key="4">
    <source>
        <dbReference type="ARBA" id="ARBA00022553"/>
    </source>
</evidence>
<keyword evidence="7" id="KW-0206">Cytoskeleton</keyword>
<dbReference type="InterPro" id="IPR027681">
    <property type="entry name" value="IRSp53/IRTKS/Pinkbar"/>
</dbReference>
<dbReference type="Pfam" id="PF08397">
    <property type="entry name" value="IMD"/>
    <property type="match status" value="1"/>
</dbReference>
<dbReference type="PANTHER" id="PTHR14206">
    <property type="entry name" value="BRAIN-SPECIFIC ANGIOGENESIS INHIBITOR 1-ASSOCIATED PROTEIN 2"/>
    <property type="match status" value="1"/>
</dbReference>
<evidence type="ECO:0000259" key="14">
    <source>
        <dbReference type="PROSITE" id="PS50002"/>
    </source>
</evidence>
<dbReference type="SMART" id="SM00326">
    <property type="entry name" value="SH3"/>
    <property type="match status" value="1"/>
</dbReference>
<dbReference type="GeneTree" id="ENSGT00940000153560"/>